<evidence type="ECO:0000313" key="1">
    <source>
        <dbReference type="EMBL" id="KAG7486738.1"/>
    </source>
</evidence>
<dbReference type="Proteomes" id="UP000693946">
    <property type="component" value="Linkage Group LG6"/>
</dbReference>
<keyword evidence="2" id="KW-1185">Reference proteome</keyword>
<accession>A0AAV6QEF2</accession>
<dbReference type="AlphaFoldDB" id="A0AAV6QEF2"/>
<proteinExistence type="predicted"/>
<sequence length="113" mass="12997">MHFRMDEEATTKRKRTRSSKITSYFSRVFKGHDLLTTSSPPSGERGSCILPLLNLSFLTFPLRFISPPPARSLRLQLKQRKRCAFFRAATRRSVLTRTTTQPHSDRAKESLDA</sequence>
<name>A0AAV6QEF2_SOLSE</name>
<gene>
    <name evidence="1" type="ORF">JOB18_037765</name>
</gene>
<dbReference type="EMBL" id="JAGKHQ010000018">
    <property type="protein sequence ID" value="KAG7486738.1"/>
    <property type="molecule type" value="Genomic_DNA"/>
</dbReference>
<organism evidence="1 2">
    <name type="scientific">Solea senegalensis</name>
    <name type="common">Senegalese sole</name>
    <dbReference type="NCBI Taxonomy" id="28829"/>
    <lineage>
        <taxon>Eukaryota</taxon>
        <taxon>Metazoa</taxon>
        <taxon>Chordata</taxon>
        <taxon>Craniata</taxon>
        <taxon>Vertebrata</taxon>
        <taxon>Euteleostomi</taxon>
        <taxon>Actinopterygii</taxon>
        <taxon>Neopterygii</taxon>
        <taxon>Teleostei</taxon>
        <taxon>Neoteleostei</taxon>
        <taxon>Acanthomorphata</taxon>
        <taxon>Carangaria</taxon>
        <taxon>Pleuronectiformes</taxon>
        <taxon>Pleuronectoidei</taxon>
        <taxon>Soleidae</taxon>
        <taxon>Solea</taxon>
    </lineage>
</organism>
<reference evidence="1 2" key="1">
    <citation type="journal article" date="2021" name="Sci. Rep.">
        <title>Chromosome anchoring in Senegalese sole (Solea senegalensis) reveals sex-associated markers and genome rearrangements in flatfish.</title>
        <authorList>
            <person name="Guerrero-Cozar I."/>
            <person name="Gomez-Garrido J."/>
            <person name="Berbel C."/>
            <person name="Martinez-Blanch J.F."/>
            <person name="Alioto T."/>
            <person name="Claros M.G."/>
            <person name="Gagnaire P.A."/>
            <person name="Manchado M."/>
        </authorList>
    </citation>
    <scope>NUCLEOTIDE SEQUENCE [LARGE SCALE GENOMIC DNA]</scope>
    <source>
        <strain evidence="1">Sse05_10M</strain>
    </source>
</reference>
<evidence type="ECO:0000313" key="2">
    <source>
        <dbReference type="Proteomes" id="UP000693946"/>
    </source>
</evidence>
<comment type="caution">
    <text evidence="1">The sequence shown here is derived from an EMBL/GenBank/DDBJ whole genome shotgun (WGS) entry which is preliminary data.</text>
</comment>
<protein>
    <submittedName>
        <fullName evidence="1">Uncharacterized protein</fullName>
    </submittedName>
</protein>